<dbReference type="EMBL" id="CP011546">
    <property type="protein sequence ID" value="AKK11108.1"/>
    <property type="molecule type" value="Genomic_DNA"/>
</dbReference>
<reference evidence="4" key="2">
    <citation type="submission" date="2015-05" db="EMBL/GenBank/DDBJ databases">
        <title>Complete genome sequence of Corynebacterium uterequi DSM 45634, isolated from the uterus of a maiden mare.</title>
        <authorList>
            <person name="Ruckert C."/>
            <person name="Albersmeier A."/>
            <person name="Winkler A."/>
            <person name="Tauch A."/>
        </authorList>
    </citation>
    <scope>NUCLEOTIDE SEQUENCE [LARGE SCALE GENOMIC DNA]</scope>
    <source>
        <strain evidence="4">DSM 45634</strain>
    </source>
</reference>
<dbReference type="SUPFAM" id="SSF141322">
    <property type="entry name" value="NfeD domain-like"/>
    <property type="match status" value="1"/>
</dbReference>
<keyword evidence="1" id="KW-1133">Transmembrane helix</keyword>
<dbReference type="STRING" id="1072256.CUTER_05560"/>
<evidence type="ECO:0000313" key="3">
    <source>
        <dbReference type="EMBL" id="AKK11108.1"/>
    </source>
</evidence>
<dbReference type="GO" id="GO:0006508">
    <property type="term" value="P:proteolysis"/>
    <property type="evidence" value="ECO:0007669"/>
    <property type="project" value="UniProtKB-KW"/>
</dbReference>
<gene>
    <name evidence="3" type="ORF">CUTER_05560</name>
</gene>
<keyword evidence="3" id="KW-0645">Protease</keyword>
<keyword evidence="1" id="KW-0472">Membrane</keyword>
<keyword evidence="4" id="KW-1185">Reference proteome</keyword>
<evidence type="ECO:0000313" key="4">
    <source>
        <dbReference type="Proteomes" id="UP000035548"/>
    </source>
</evidence>
<name>A0A0G3HGU3_9CORY</name>
<accession>A0A0G3HGU3</accession>
<protein>
    <submittedName>
        <fullName evidence="3">Membrane protein implicated in regulation of membrane protease activity</fullName>
    </submittedName>
</protein>
<dbReference type="InterPro" id="IPR002810">
    <property type="entry name" value="NfeD-like_C"/>
</dbReference>
<feature type="domain" description="NfeD-like C-terminal" evidence="2">
    <location>
        <begin position="57"/>
        <end position="114"/>
    </location>
</feature>
<feature type="transmembrane region" description="Helical" evidence="1">
    <location>
        <begin position="12"/>
        <end position="37"/>
    </location>
</feature>
<dbReference type="KEGG" id="cut:CUTER_05560"/>
<sequence>MLAAASLATAGVSLLGVPLWAEIAMFGVSSFALLALVRPHLRRRLTAPETLDTSPRALVGSRASVLETISSSGGQIRLEGSIWTARSIDSHVTFQPGDTVTVTGFDGPTALVWRE</sequence>
<dbReference type="Proteomes" id="UP000035548">
    <property type="component" value="Chromosome"/>
</dbReference>
<dbReference type="Pfam" id="PF01957">
    <property type="entry name" value="NfeD"/>
    <property type="match status" value="1"/>
</dbReference>
<proteinExistence type="predicted"/>
<evidence type="ECO:0000256" key="1">
    <source>
        <dbReference type="SAM" id="Phobius"/>
    </source>
</evidence>
<dbReference type="InterPro" id="IPR012340">
    <property type="entry name" value="NA-bd_OB-fold"/>
</dbReference>
<evidence type="ECO:0000259" key="2">
    <source>
        <dbReference type="Pfam" id="PF01957"/>
    </source>
</evidence>
<dbReference type="AlphaFoldDB" id="A0A0G3HGU3"/>
<reference evidence="3 4" key="1">
    <citation type="journal article" date="2015" name="Genome Announc.">
        <title>Virulence Factor Genes Detected in the Complete Genome Sequence of Corynebacterium uterequi DSM 45634, Isolated from the Uterus of a Maiden Mare.</title>
        <authorList>
            <person name="Ruckert C."/>
            <person name="Kriete M."/>
            <person name="Jaenicke S."/>
            <person name="Winkler A."/>
            <person name="Tauch A."/>
        </authorList>
    </citation>
    <scope>NUCLEOTIDE SEQUENCE [LARGE SCALE GENOMIC DNA]</scope>
    <source>
        <strain evidence="3 4">DSM 45634</strain>
    </source>
</reference>
<dbReference type="Gene3D" id="2.40.50.140">
    <property type="entry name" value="Nucleic acid-binding proteins"/>
    <property type="match status" value="1"/>
</dbReference>
<dbReference type="PATRIC" id="fig|1072256.5.peg.1100"/>
<keyword evidence="1" id="KW-0812">Transmembrane</keyword>
<dbReference type="GO" id="GO:0008233">
    <property type="term" value="F:peptidase activity"/>
    <property type="evidence" value="ECO:0007669"/>
    <property type="project" value="UniProtKB-KW"/>
</dbReference>
<keyword evidence="3" id="KW-0378">Hydrolase</keyword>
<organism evidence="3 4">
    <name type="scientific">Corynebacterium uterequi</name>
    <dbReference type="NCBI Taxonomy" id="1072256"/>
    <lineage>
        <taxon>Bacteria</taxon>
        <taxon>Bacillati</taxon>
        <taxon>Actinomycetota</taxon>
        <taxon>Actinomycetes</taxon>
        <taxon>Mycobacteriales</taxon>
        <taxon>Corynebacteriaceae</taxon>
        <taxon>Corynebacterium</taxon>
    </lineage>
</organism>